<organism evidence="5 6">
    <name type="scientific">Raphidocelis subcapitata</name>
    <dbReference type="NCBI Taxonomy" id="307507"/>
    <lineage>
        <taxon>Eukaryota</taxon>
        <taxon>Viridiplantae</taxon>
        <taxon>Chlorophyta</taxon>
        <taxon>core chlorophytes</taxon>
        <taxon>Chlorophyceae</taxon>
        <taxon>CS clade</taxon>
        <taxon>Sphaeropleales</taxon>
        <taxon>Selenastraceae</taxon>
        <taxon>Raphidocelis</taxon>
    </lineage>
</organism>
<evidence type="ECO:0000256" key="1">
    <source>
        <dbReference type="PIRSR" id="PIRSR602401-1"/>
    </source>
</evidence>
<sequence>MGDGRERAVVFGALAALGLALAALGLPPLKAFLVCVLALLVALFTNPYQRWRHRHIPGPPYRPLLGHLPEFMTIGSHAFFDDCRAKYGPVFKVWFGARPWVVIADADLGRRANYRLLNRPLAFTNPLARGEMLRSAKEGLFLSRDATWSMLRKVWQPAFHSESLAGYAPGMASEATRLVDRLSEVAAGGAATNIWRDIGAMTMSVVGSAAYGVDFALLAKAPGGDAAAPRRARGKELVQAAAEMFHSSEISNATRYLAAAHLMPVLVPAISLLAAAFPDDRYLKLMRARETLRAASQSLIDTTRSAAHSSSPPPSPSGSAGGKRPMGVAPGSFLGLLLAARDTEGHGLSDCQMAAQANVFTLAGYETTANALSYAIYCVSSSPDAQAKLLAELDALPGAPDREVTVEDLQLLPFTAAVIDEALRLYPPGASTMREARGGLSLGGYAIPDGTAVMVATYSIQRDPAYWPKADAFLPERWLKGHEELAASNPHAYLPFGSGARMCIGYRFALQEARLTLAQLYRRFTFGLEPGQVPLKVKTGITMSPESGVFVRVAERPLRAQAAAAEAEAAPAEAEAAPAETAHAVAA</sequence>
<gene>
    <name evidence="5" type="ORF">Rsub_07139</name>
</gene>
<evidence type="ECO:0000313" key="5">
    <source>
        <dbReference type="EMBL" id="GBF94152.1"/>
    </source>
</evidence>
<evidence type="ECO:0000313" key="6">
    <source>
        <dbReference type="Proteomes" id="UP000247498"/>
    </source>
</evidence>
<keyword evidence="4" id="KW-0472">Membrane</keyword>
<dbReference type="PANTHER" id="PTHR24301">
    <property type="entry name" value="THROMBOXANE-A SYNTHASE"/>
    <property type="match status" value="1"/>
</dbReference>
<keyword evidence="4" id="KW-0812">Transmembrane</keyword>
<dbReference type="PRINTS" id="PR00463">
    <property type="entry name" value="EP450I"/>
</dbReference>
<keyword evidence="6" id="KW-1185">Reference proteome</keyword>
<dbReference type="PROSITE" id="PS00086">
    <property type="entry name" value="CYTOCHROME_P450"/>
    <property type="match status" value="1"/>
</dbReference>
<dbReference type="PRINTS" id="PR00385">
    <property type="entry name" value="P450"/>
</dbReference>
<dbReference type="InterPro" id="IPR017972">
    <property type="entry name" value="Cyt_P450_CS"/>
</dbReference>
<dbReference type="GO" id="GO:0005506">
    <property type="term" value="F:iron ion binding"/>
    <property type="evidence" value="ECO:0007669"/>
    <property type="project" value="InterPro"/>
</dbReference>
<dbReference type="GO" id="GO:0016705">
    <property type="term" value="F:oxidoreductase activity, acting on paired donors, with incorporation or reduction of molecular oxygen"/>
    <property type="evidence" value="ECO:0007669"/>
    <property type="project" value="InterPro"/>
</dbReference>
<feature type="region of interest" description="Disordered" evidence="3">
    <location>
        <begin position="301"/>
        <end position="324"/>
    </location>
</feature>
<keyword evidence="4" id="KW-1133">Transmembrane helix</keyword>
<dbReference type="InterPro" id="IPR036396">
    <property type="entry name" value="Cyt_P450_sf"/>
</dbReference>
<protein>
    <submittedName>
        <fullName evidence="5">Cytochrome P450</fullName>
    </submittedName>
</protein>
<comment type="similarity">
    <text evidence="2">Belongs to the cytochrome P450 family.</text>
</comment>
<dbReference type="AlphaFoldDB" id="A0A2V0P5F5"/>
<dbReference type="InParanoid" id="A0A2V0P5F5"/>
<dbReference type="Proteomes" id="UP000247498">
    <property type="component" value="Unassembled WGS sequence"/>
</dbReference>
<dbReference type="STRING" id="307507.A0A2V0P5F5"/>
<comment type="cofactor">
    <cofactor evidence="1">
        <name>heme</name>
        <dbReference type="ChEBI" id="CHEBI:30413"/>
    </cofactor>
</comment>
<keyword evidence="1 2" id="KW-0408">Iron</keyword>
<keyword evidence="1 2" id="KW-0349">Heme</keyword>
<keyword evidence="2" id="KW-0560">Oxidoreductase</keyword>
<dbReference type="InterPro" id="IPR001128">
    <property type="entry name" value="Cyt_P450"/>
</dbReference>
<dbReference type="SUPFAM" id="SSF48264">
    <property type="entry name" value="Cytochrome P450"/>
    <property type="match status" value="1"/>
</dbReference>
<dbReference type="Gene3D" id="1.10.630.10">
    <property type="entry name" value="Cytochrome P450"/>
    <property type="match status" value="1"/>
</dbReference>
<dbReference type="PANTHER" id="PTHR24301:SF2">
    <property type="entry name" value="THROMBOXANE-A SYNTHASE"/>
    <property type="match status" value="1"/>
</dbReference>
<dbReference type="Pfam" id="PF00067">
    <property type="entry name" value="p450"/>
    <property type="match status" value="1"/>
</dbReference>
<evidence type="ECO:0000256" key="3">
    <source>
        <dbReference type="SAM" id="MobiDB-lite"/>
    </source>
</evidence>
<reference evidence="5 6" key="1">
    <citation type="journal article" date="2018" name="Sci. Rep.">
        <title>Raphidocelis subcapitata (=Pseudokirchneriella subcapitata) provides an insight into genome evolution and environmental adaptations in the Sphaeropleales.</title>
        <authorList>
            <person name="Suzuki S."/>
            <person name="Yamaguchi H."/>
            <person name="Nakajima N."/>
            <person name="Kawachi M."/>
        </authorList>
    </citation>
    <scope>NUCLEOTIDE SEQUENCE [LARGE SCALE GENOMIC DNA]</scope>
    <source>
        <strain evidence="5 6">NIES-35</strain>
    </source>
</reference>
<dbReference type="FunCoup" id="A0A2V0P5F5">
    <property type="interactions" value="129"/>
</dbReference>
<keyword evidence="2" id="KW-0503">Monooxygenase</keyword>
<feature type="transmembrane region" description="Helical" evidence="4">
    <location>
        <begin position="31"/>
        <end position="48"/>
    </location>
</feature>
<feature type="transmembrane region" description="Helical" evidence="4">
    <location>
        <begin position="256"/>
        <end position="277"/>
    </location>
</feature>
<evidence type="ECO:0000256" key="4">
    <source>
        <dbReference type="SAM" id="Phobius"/>
    </source>
</evidence>
<comment type="caution">
    <text evidence="5">The sequence shown here is derived from an EMBL/GenBank/DDBJ whole genome shotgun (WGS) entry which is preliminary data.</text>
</comment>
<dbReference type="GO" id="GO:0004497">
    <property type="term" value="F:monooxygenase activity"/>
    <property type="evidence" value="ECO:0007669"/>
    <property type="project" value="UniProtKB-KW"/>
</dbReference>
<dbReference type="GO" id="GO:0020037">
    <property type="term" value="F:heme binding"/>
    <property type="evidence" value="ECO:0007669"/>
    <property type="project" value="InterPro"/>
</dbReference>
<name>A0A2V0P5F5_9CHLO</name>
<feature type="binding site" description="axial binding residue" evidence="1">
    <location>
        <position position="503"/>
    </location>
    <ligand>
        <name>heme</name>
        <dbReference type="ChEBI" id="CHEBI:30413"/>
    </ligand>
    <ligandPart>
        <name>Fe</name>
        <dbReference type="ChEBI" id="CHEBI:18248"/>
    </ligandPart>
</feature>
<evidence type="ECO:0000256" key="2">
    <source>
        <dbReference type="RuleBase" id="RU000461"/>
    </source>
</evidence>
<dbReference type="EMBL" id="BDRX01000048">
    <property type="protein sequence ID" value="GBF94152.1"/>
    <property type="molecule type" value="Genomic_DNA"/>
</dbReference>
<keyword evidence="1 2" id="KW-0479">Metal-binding</keyword>
<proteinExistence type="inferred from homology"/>
<dbReference type="OrthoDB" id="507451at2759"/>
<dbReference type="InterPro" id="IPR002401">
    <property type="entry name" value="Cyt_P450_E_grp-I"/>
</dbReference>
<accession>A0A2V0P5F5</accession>